<dbReference type="EMBL" id="JAYMYR010000009">
    <property type="protein sequence ID" value="KAK7342916.1"/>
    <property type="molecule type" value="Genomic_DNA"/>
</dbReference>
<comment type="caution">
    <text evidence="4">The sequence shown here is derived from an EMBL/GenBank/DDBJ whole genome shotgun (WGS) entry which is preliminary data.</text>
</comment>
<dbReference type="GO" id="GO:0016020">
    <property type="term" value="C:membrane"/>
    <property type="evidence" value="ECO:0007669"/>
    <property type="project" value="UniProtKB-ARBA"/>
</dbReference>
<evidence type="ECO:0000256" key="1">
    <source>
        <dbReference type="ARBA" id="ARBA00022737"/>
    </source>
</evidence>
<dbReference type="PANTHER" id="PTHR23084">
    <property type="entry name" value="PHOSPHATIDYLINOSITOL-4-PHOSPHATE 5-KINASE RELATED"/>
    <property type="match status" value="1"/>
</dbReference>
<keyword evidence="1" id="KW-0677">Repeat</keyword>
<feature type="compositionally biased region" description="Basic and acidic residues" evidence="2">
    <location>
        <begin position="1"/>
        <end position="15"/>
    </location>
</feature>
<keyword evidence="3" id="KW-0812">Transmembrane</keyword>
<evidence type="ECO:0000313" key="4">
    <source>
        <dbReference type="EMBL" id="KAK7342916.1"/>
    </source>
</evidence>
<dbReference type="SMART" id="SM00698">
    <property type="entry name" value="MORN"/>
    <property type="match status" value="7"/>
</dbReference>
<evidence type="ECO:0000256" key="2">
    <source>
        <dbReference type="SAM" id="MobiDB-lite"/>
    </source>
</evidence>
<feature type="compositionally biased region" description="Pro residues" evidence="2">
    <location>
        <begin position="41"/>
        <end position="50"/>
    </location>
</feature>
<reference evidence="4 5" key="1">
    <citation type="submission" date="2024-01" db="EMBL/GenBank/DDBJ databases">
        <title>The genomes of 5 underutilized Papilionoideae crops provide insights into root nodulation and disease resistanc.</title>
        <authorList>
            <person name="Jiang F."/>
        </authorList>
    </citation>
    <scope>NUCLEOTIDE SEQUENCE [LARGE SCALE GENOMIC DNA]</scope>
    <source>
        <strain evidence="4">JINMINGXINNONG_FW02</strain>
        <tissue evidence="4">Leaves</tissue>
    </source>
</reference>
<name>A0AAN9LVL5_PHACN</name>
<gene>
    <name evidence="4" type="ORF">VNO80_25874</name>
</gene>
<feature type="transmembrane region" description="Helical" evidence="3">
    <location>
        <begin position="120"/>
        <end position="143"/>
    </location>
</feature>
<proteinExistence type="predicted"/>
<keyword evidence="5" id="KW-1185">Reference proteome</keyword>
<feature type="region of interest" description="Disordered" evidence="2">
    <location>
        <begin position="1"/>
        <end position="70"/>
    </location>
</feature>
<protein>
    <submittedName>
        <fullName evidence="4">Uncharacterized protein</fullName>
    </submittedName>
</protein>
<evidence type="ECO:0000256" key="3">
    <source>
        <dbReference type="SAM" id="Phobius"/>
    </source>
</evidence>
<evidence type="ECO:0000313" key="5">
    <source>
        <dbReference type="Proteomes" id="UP001374584"/>
    </source>
</evidence>
<dbReference type="AlphaFoldDB" id="A0AAN9LVL5"/>
<organism evidence="4 5">
    <name type="scientific">Phaseolus coccineus</name>
    <name type="common">Scarlet runner bean</name>
    <name type="synonym">Phaseolus multiflorus</name>
    <dbReference type="NCBI Taxonomy" id="3886"/>
    <lineage>
        <taxon>Eukaryota</taxon>
        <taxon>Viridiplantae</taxon>
        <taxon>Streptophyta</taxon>
        <taxon>Embryophyta</taxon>
        <taxon>Tracheophyta</taxon>
        <taxon>Spermatophyta</taxon>
        <taxon>Magnoliopsida</taxon>
        <taxon>eudicotyledons</taxon>
        <taxon>Gunneridae</taxon>
        <taxon>Pentapetalae</taxon>
        <taxon>rosids</taxon>
        <taxon>fabids</taxon>
        <taxon>Fabales</taxon>
        <taxon>Fabaceae</taxon>
        <taxon>Papilionoideae</taxon>
        <taxon>50 kb inversion clade</taxon>
        <taxon>NPAAA clade</taxon>
        <taxon>indigoferoid/millettioid clade</taxon>
        <taxon>Phaseoleae</taxon>
        <taxon>Phaseolus</taxon>
    </lineage>
</organism>
<feature type="transmembrane region" description="Helical" evidence="3">
    <location>
        <begin position="95"/>
        <end position="114"/>
    </location>
</feature>
<dbReference type="Gene3D" id="2.20.110.10">
    <property type="entry name" value="Histone H3 K4-specific methyltransferase SET7/9 N-terminal domain"/>
    <property type="match status" value="4"/>
</dbReference>
<feature type="compositionally biased region" description="Polar residues" evidence="2">
    <location>
        <begin position="16"/>
        <end position="37"/>
    </location>
</feature>
<dbReference type="Proteomes" id="UP001374584">
    <property type="component" value="Unassembled WGS sequence"/>
</dbReference>
<dbReference type="PANTHER" id="PTHR23084:SF267">
    <property type="entry name" value="MORN REPEAT PROTEIN"/>
    <property type="match status" value="1"/>
</dbReference>
<dbReference type="FunFam" id="2.20.110.10:FF:000002">
    <property type="entry name" value="Phosphatidylinositol 4-phosphate 5-kinase 8"/>
    <property type="match status" value="3"/>
</dbReference>
<dbReference type="SUPFAM" id="SSF82185">
    <property type="entry name" value="Histone H3 K4-specific methyltransferase SET7/9 N-terminal domain"/>
    <property type="match status" value="2"/>
</dbReference>
<keyword evidence="3" id="KW-0472">Membrane</keyword>
<sequence>MHNHHIGEDNSHLSSEDATSTPTHQNPYQTTHFSIQVSPSSPHPLPPNSPKTPFYHERFSDNPSQTSPRKRIPLITLPCRHLPTPFGAKFPTSKLLPRFRFLIFLPLPSLYFLFSNPSPFDFFCVIAFSAALLISLNLALLLFTRLLPAKFSSSSSSSSSSSPSAHPVVWSIGSNPKQMKSTSWGCWVQVYSNGDVYEGEFQEGKCWGSGVYHYHMSGRYEGDWVDGKYDGYGVETWARGSRYRGQYRKGLRHGMGIYRFYSGDVYGGEWSNGQCHGFGVHTCNDGSRYVGEFKWGVKHGHAQYHFRNGDMYAGEYFADKMHGFGVYQFQNGHQYEGAWHEGRRQGLGIYTFRNGETQCGHWQNGILDDPKRHNSPNGSPCDVDYAKVSNAVQDAHSAAEKAYSMAKVEEGMNKVVAAANKAANTARVAAVKAVQNRMHHNYNNNNG</sequence>
<keyword evidence="3" id="KW-1133">Transmembrane helix</keyword>
<dbReference type="Pfam" id="PF02493">
    <property type="entry name" value="MORN"/>
    <property type="match status" value="7"/>
</dbReference>
<accession>A0AAN9LVL5</accession>
<dbReference type="InterPro" id="IPR003409">
    <property type="entry name" value="MORN"/>
</dbReference>